<dbReference type="SUPFAM" id="SSF117281">
    <property type="entry name" value="Kelch motif"/>
    <property type="match status" value="1"/>
</dbReference>
<dbReference type="EMBL" id="DF237167">
    <property type="protein sequence ID" value="GAQ85041.1"/>
    <property type="molecule type" value="Genomic_DNA"/>
</dbReference>
<accession>A0A1Y1I7C0</accession>
<protein>
    <submittedName>
        <fullName evidence="3">Uncharacterized protein</fullName>
    </submittedName>
</protein>
<dbReference type="Gene3D" id="2.120.10.80">
    <property type="entry name" value="Kelch-type beta propeller"/>
    <property type="match status" value="1"/>
</dbReference>
<keyword evidence="1" id="KW-0880">Kelch repeat</keyword>
<dbReference type="AlphaFoldDB" id="A0A1Y1I7C0"/>
<evidence type="ECO:0000313" key="4">
    <source>
        <dbReference type="Proteomes" id="UP000054558"/>
    </source>
</evidence>
<evidence type="ECO:0000256" key="1">
    <source>
        <dbReference type="ARBA" id="ARBA00022441"/>
    </source>
</evidence>
<dbReference type="PANTHER" id="PTHR45632">
    <property type="entry name" value="LD33804P"/>
    <property type="match status" value="1"/>
</dbReference>
<evidence type="ECO:0000313" key="3">
    <source>
        <dbReference type="EMBL" id="GAQ85041.1"/>
    </source>
</evidence>
<gene>
    <name evidence="3" type="ORF">KFL_002180160</name>
</gene>
<name>A0A1Y1I7C0_KLENI</name>
<dbReference type="Proteomes" id="UP000054558">
    <property type="component" value="Unassembled WGS sequence"/>
</dbReference>
<proteinExistence type="predicted"/>
<sequence length="236" mass="26096">MYCCGGGRRPQERTGNLVRVYDPGDDSWSDAAPLPEAADHIVLIAHEGELWAVGGASTFDPRYGSPNPKFTHDHYRHSITQLAVYNPAVNQWSVRQPLPNPRAAPIVTVIQRPGKRPSMLAGGGEVYLGSNGMAMTSLSEYDFEGDVWFCHVDPLPFPVFGAGSAFWNDKWYILGGGESYNLAATDRVMIVDVADLPTPEPCAAQQGSQDRGWWKNKAASWQQNFPYPKQFLGKRK</sequence>
<keyword evidence="4" id="KW-1185">Reference proteome</keyword>
<dbReference type="OrthoDB" id="19132at2759"/>
<dbReference type="InterPro" id="IPR015915">
    <property type="entry name" value="Kelch-typ_b-propeller"/>
</dbReference>
<keyword evidence="2" id="KW-0677">Repeat</keyword>
<reference evidence="3 4" key="1">
    <citation type="journal article" date="2014" name="Nat. Commun.">
        <title>Klebsormidium flaccidum genome reveals primary factors for plant terrestrial adaptation.</title>
        <authorList>
            <person name="Hori K."/>
            <person name="Maruyama F."/>
            <person name="Fujisawa T."/>
            <person name="Togashi T."/>
            <person name="Yamamoto N."/>
            <person name="Seo M."/>
            <person name="Sato S."/>
            <person name="Yamada T."/>
            <person name="Mori H."/>
            <person name="Tajima N."/>
            <person name="Moriyama T."/>
            <person name="Ikeuchi M."/>
            <person name="Watanabe M."/>
            <person name="Wada H."/>
            <person name="Kobayashi K."/>
            <person name="Saito M."/>
            <person name="Masuda T."/>
            <person name="Sasaki-Sekimoto Y."/>
            <person name="Mashiguchi K."/>
            <person name="Awai K."/>
            <person name="Shimojima M."/>
            <person name="Masuda S."/>
            <person name="Iwai M."/>
            <person name="Nobusawa T."/>
            <person name="Narise T."/>
            <person name="Kondo S."/>
            <person name="Saito H."/>
            <person name="Sato R."/>
            <person name="Murakawa M."/>
            <person name="Ihara Y."/>
            <person name="Oshima-Yamada Y."/>
            <person name="Ohtaka K."/>
            <person name="Satoh M."/>
            <person name="Sonobe K."/>
            <person name="Ishii M."/>
            <person name="Ohtani R."/>
            <person name="Kanamori-Sato M."/>
            <person name="Honoki R."/>
            <person name="Miyazaki D."/>
            <person name="Mochizuki H."/>
            <person name="Umetsu J."/>
            <person name="Higashi K."/>
            <person name="Shibata D."/>
            <person name="Kamiya Y."/>
            <person name="Sato N."/>
            <person name="Nakamura Y."/>
            <person name="Tabata S."/>
            <person name="Ida S."/>
            <person name="Kurokawa K."/>
            <person name="Ohta H."/>
        </authorList>
    </citation>
    <scope>NUCLEOTIDE SEQUENCE [LARGE SCALE GENOMIC DNA]</scope>
    <source>
        <strain evidence="3 4">NIES-2285</strain>
    </source>
</reference>
<dbReference type="PANTHER" id="PTHR45632:SF3">
    <property type="entry name" value="KELCH-LIKE PROTEIN 32"/>
    <property type="match status" value="1"/>
</dbReference>
<organism evidence="3 4">
    <name type="scientific">Klebsormidium nitens</name>
    <name type="common">Green alga</name>
    <name type="synonym">Ulothrix nitens</name>
    <dbReference type="NCBI Taxonomy" id="105231"/>
    <lineage>
        <taxon>Eukaryota</taxon>
        <taxon>Viridiplantae</taxon>
        <taxon>Streptophyta</taxon>
        <taxon>Klebsormidiophyceae</taxon>
        <taxon>Klebsormidiales</taxon>
        <taxon>Klebsormidiaceae</taxon>
        <taxon>Klebsormidium</taxon>
    </lineage>
</organism>
<evidence type="ECO:0000256" key="2">
    <source>
        <dbReference type="ARBA" id="ARBA00022737"/>
    </source>
</evidence>